<feature type="transmembrane region" description="Helical" evidence="7">
    <location>
        <begin position="271"/>
        <end position="297"/>
    </location>
</feature>
<evidence type="ECO:0000256" key="5">
    <source>
        <dbReference type="ARBA" id="ARBA00023136"/>
    </source>
</evidence>
<dbReference type="Pfam" id="PF02687">
    <property type="entry name" value="FtsX"/>
    <property type="match status" value="2"/>
</dbReference>
<evidence type="ECO:0000256" key="7">
    <source>
        <dbReference type="SAM" id="Phobius"/>
    </source>
</evidence>
<feature type="transmembrane region" description="Helical" evidence="7">
    <location>
        <begin position="441"/>
        <end position="464"/>
    </location>
</feature>
<evidence type="ECO:0000256" key="1">
    <source>
        <dbReference type="ARBA" id="ARBA00004651"/>
    </source>
</evidence>
<keyword evidence="4 7" id="KW-1133">Transmembrane helix</keyword>
<name>A0A6V8K3T6_9ACTN</name>
<comment type="caution">
    <text evidence="10">The sequence shown here is derived from an EMBL/GenBank/DDBJ whole genome shotgun (WGS) entry which is preliminary data.</text>
</comment>
<dbReference type="Proteomes" id="UP000482800">
    <property type="component" value="Unassembled WGS sequence"/>
</dbReference>
<dbReference type="PANTHER" id="PTHR30572:SF4">
    <property type="entry name" value="ABC TRANSPORTER PERMEASE YTRF"/>
    <property type="match status" value="1"/>
</dbReference>
<dbReference type="PANTHER" id="PTHR30572">
    <property type="entry name" value="MEMBRANE COMPONENT OF TRANSPORTER-RELATED"/>
    <property type="match status" value="1"/>
</dbReference>
<gene>
    <name evidence="10" type="ORF">Phou_010090</name>
</gene>
<feature type="transmembrane region" description="Helical" evidence="7">
    <location>
        <begin position="729"/>
        <end position="757"/>
    </location>
</feature>
<feature type="domain" description="MacB-like periplasmic core" evidence="9">
    <location>
        <begin position="19"/>
        <end position="239"/>
    </location>
</feature>
<evidence type="ECO:0000259" key="8">
    <source>
        <dbReference type="Pfam" id="PF02687"/>
    </source>
</evidence>
<keyword evidence="2" id="KW-1003">Cell membrane</keyword>
<feature type="domain" description="ABC3 transporter permease C-terminal" evidence="8">
    <location>
        <begin position="735"/>
        <end position="852"/>
    </location>
</feature>
<feature type="domain" description="MacB-like periplasmic core" evidence="9">
    <location>
        <begin position="496"/>
        <end position="703"/>
    </location>
</feature>
<proteinExistence type="inferred from homology"/>
<evidence type="ECO:0000313" key="11">
    <source>
        <dbReference type="Proteomes" id="UP000482800"/>
    </source>
</evidence>
<dbReference type="EMBL" id="BLPF01000001">
    <property type="protein sequence ID" value="GFJ76829.1"/>
    <property type="molecule type" value="Genomic_DNA"/>
</dbReference>
<dbReference type="AlphaFoldDB" id="A0A6V8K3T6"/>
<evidence type="ECO:0000256" key="3">
    <source>
        <dbReference type="ARBA" id="ARBA00022692"/>
    </source>
</evidence>
<accession>A0A6V8K3T6</accession>
<dbReference type="GO" id="GO:0022857">
    <property type="term" value="F:transmembrane transporter activity"/>
    <property type="evidence" value="ECO:0007669"/>
    <property type="project" value="TreeGrafter"/>
</dbReference>
<evidence type="ECO:0000259" key="9">
    <source>
        <dbReference type="Pfam" id="PF12704"/>
    </source>
</evidence>
<evidence type="ECO:0000256" key="6">
    <source>
        <dbReference type="ARBA" id="ARBA00038076"/>
    </source>
</evidence>
<organism evidence="10 11">
    <name type="scientific">Phytohabitans houttuyneae</name>
    <dbReference type="NCBI Taxonomy" id="1076126"/>
    <lineage>
        <taxon>Bacteria</taxon>
        <taxon>Bacillati</taxon>
        <taxon>Actinomycetota</taxon>
        <taxon>Actinomycetes</taxon>
        <taxon>Micromonosporales</taxon>
        <taxon>Micromonosporaceae</taxon>
    </lineage>
</organism>
<feature type="transmembrane region" description="Helical" evidence="7">
    <location>
        <begin position="778"/>
        <end position="806"/>
    </location>
</feature>
<feature type="transmembrane region" description="Helical" evidence="7">
    <location>
        <begin position="500"/>
        <end position="520"/>
    </location>
</feature>
<feature type="transmembrane region" description="Helical" evidence="7">
    <location>
        <begin position="826"/>
        <end position="846"/>
    </location>
</feature>
<dbReference type="InterPro" id="IPR003838">
    <property type="entry name" value="ABC3_permease_C"/>
</dbReference>
<feature type="transmembrane region" description="Helical" evidence="7">
    <location>
        <begin position="411"/>
        <end position="435"/>
    </location>
</feature>
<dbReference type="InterPro" id="IPR050250">
    <property type="entry name" value="Macrolide_Exporter_MacB"/>
</dbReference>
<dbReference type="GO" id="GO:0005886">
    <property type="term" value="C:plasma membrane"/>
    <property type="evidence" value="ECO:0007669"/>
    <property type="project" value="UniProtKB-SubCell"/>
</dbReference>
<keyword evidence="5 7" id="KW-0472">Membrane</keyword>
<evidence type="ECO:0000256" key="4">
    <source>
        <dbReference type="ARBA" id="ARBA00022989"/>
    </source>
</evidence>
<comment type="subcellular location">
    <subcellularLocation>
        <location evidence="1">Cell membrane</location>
        <topology evidence="1">Multi-pass membrane protein</topology>
    </subcellularLocation>
</comment>
<feature type="transmembrane region" description="Helical" evidence="7">
    <location>
        <begin position="318"/>
        <end position="345"/>
    </location>
</feature>
<reference evidence="10 11" key="2">
    <citation type="submission" date="2020-03" db="EMBL/GenBank/DDBJ databases">
        <authorList>
            <person name="Ichikawa N."/>
            <person name="Kimura A."/>
            <person name="Kitahashi Y."/>
            <person name="Uohara A."/>
        </authorList>
    </citation>
    <scope>NUCLEOTIDE SEQUENCE [LARGE SCALE GENOMIC DNA]</scope>
    <source>
        <strain evidence="10 11">NBRC 108639</strain>
    </source>
</reference>
<keyword evidence="11" id="KW-1185">Reference proteome</keyword>
<feature type="domain" description="ABC3 transporter permease C-terminal" evidence="8">
    <location>
        <begin position="276"/>
        <end position="397"/>
    </location>
</feature>
<dbReference type="Pfam" id="PF12704">
    <property type="entry name" value="MacB_PCD"/>
    <property type="match status" value="2"/>
</dbReference>
<evidence type="ECO:0000256" key="2">
    <source>
        <dbReference type="ARBA" id="ARBA00022475"/>
    </source>
</evidence>
<dbReference type="RefSeq" id="WP_173053926.1">
    <property type="nucleotide sequence ID" value="NZ_BAABGO010000005.1"/>
</dbReference>
<keyword evidence="3 7" id="KW-0812">Transmembrane</keyword>
<feature type="transmembrane region" description="Helical" evidence="7">
    <location>
        <begin position="365"/>
        <end position="390"/>
    </location>
</feature>
<dbReference type="InterPro" id="IPR025857">
    <property type="entry name" value="MacB_PCD"/>
</dbReference>
<evidence type="ECO:0000313" key="10">
    <source>
        <dbReference type="EMBL" id="GFJ76829.1"/>
    </source>
</evidence>
<sequence>MLRASLRGLLSRKLRLTFAVVAIVLGVSFLSGAFVLTDSLGARFERLYSSINQNVDVQVTLTDDAENDHPQPRLTQQDLDRLAAVEGVDGVSGDVSALGVVPFDLRDGEPVRTSGTPQLGVGVSGQDDPLRLIEIAEGRWPSAGSEVALSRYTAEQAHAGLGDRIKVYLPGAPAATESTVVGIAVYSGDRPSLAGETLVAFPLADAQRLFYGQTGQYSGASFRAAPELSQQELRDRMAAVVPAGFEAKTGVQANADGASEVQEGLSQLATYFFGPFAIVALLVGIFLIFNTFNILVAQRTRELALFRAMGASWGQVTGSVLVEAVLIGLVGATLGLLGGIGLGYAGSAAVGSFGGSQLPDAGVRVGVVPVVLAYTVGVLVTVAAAFLPAMRASSVPPLAAMRDVAAPDKPLRTLSLVAASIALPGAAMLAVSLAVGTSSGYVIAGIWIGMALVFAGLGLLSPLLTRPVAGLVGRAVAWGVSGRLGVANVLRNPRRTSVTAAALMIGVALVSAASVVGHSFTTSIDRTVTATLGAEVVIQTDLSGVPGETGYSEEALRQVRELPEVERMVPFWVSRQTRAEGSTPPFGGTFAVEDLTVVRDMFAMETVAGTLRALGPGELATDENTAKTHGWQVGDTVRLKADKGDAQPYLLVGIYEATPILTDTMFVSKSAIQYFAGPLVYQGYASLDEGADADAAIARIEQIMNDFPLVRVGDRASLVDELSTLVDTALAIISVLLGVAILIALLGIINTLLLSIYERTRELGMLRAVGMSRRGVTWMIVTESVVLSVFGCLLGIALGVGLGVVLTLALGNIDLLNTVAIPWTNLLVFVAVAAVAGVLAAVWPAWRAARLDVLRAIAYE</sequence>
<comment type="similarity">
    <text evidence="6">Belongs to the ABC-4 integral membrane protein family.</text>
</comment>
<protein>
    <submittedName>
        <fullName evidence="10">ABC transporter</fullName>
    </submittedName>
</protein>
<reference evidence="10 11" key="1">
    <citation type="submission" date="2020-03" db="EMBL/GenBank/DDBJ databases">
        <title>Whole genome shotgun sequence of Phytohabitans houttuyneae NBRC 108639.</title>
        <authorList>
            <person name="Komaki H."/>
            <person name="Tamura T."/>
        </authorList>
    </citation>
    <scope>NUCLEOTIDE SEQUENCE [LARGE SCALE GENOMIC DNA]</scope>
    <source>
        <strain evidence="10 11">NBRC 108639</strain>
    </source>
</reference>